<evidence type="ECO:0000259" key="3">
    <source>
        <dbReference type="Pfam" id="PF13473"/>
    </source>
</evidence>
<protein>
    <submittedName>
        <fullName evidence="4">Cupredoxin domain-containing protein</fullName>
    </submittedName>
</protein>
<dbReference type="Pfam" id="PF13473">
    <property type="entry name" value="Cupredoxin_1"/>
    <property type="match status" value="1"/>
</dbReference>
<dbReference type="InterPro" id="IPR028096">
    <property type="entry name" value="EfeO_Cupredoxin"/>
</dbReference>
<evidence type="ECO:0000256" key="1">
    <source>
        <dbReference type="ARBA" id="ARBA00022723"/>
    </source>
</evidence>
<dbReference type="SUPFAM" id="SSF49503">
    <property type="entry name" value="Cupredoxins"/>
    <property type="match status" value="1"/>
</dbReference>
<evidence type="ECO:0000313" key="5">
    <source>
        <dbReference type="Proteomes" id="UP001595887"/>
    </source>
</evidence>
<accession>A0ABV8RDN4</accession>
<dbReference type="PANTHER" id="PTHR38439:SF3">
    <property type="entry name" value="COPPER-RESISTANT CUPROPROTEIN COPI"/>
    <property type="match status" value="1"/>
</dbReference>
<reference evidence="5" key="1">
    <citation type="journal article" date="2019" name="Int. J. Syst. Evol. Microbiol.">
        <title>The Global Catalogue of Microorganisms (GCM) 10K type strain sequencing project: providing services to taxonomists for standard genome sequencing and annotation.</title>
        <authorList>
            <consortium name="The Broad Institute Genomics Platform"/>
            <consortium name="The Broad Institute Genome Sequencing Center for Infectious Disease"/>
            <person name="Wu L."/>
            <person name="Ma J."/>
        </authorList>
    </citation>
    <scope>NUCLEOTIDE SEQUENCE [LARGE SCALE GENOMIC DNA]</scope>
    <source>
        <strain evidence="5">CECT 8531</strain>
    </source>
</reference>
<comment type="caution">
    <text evidence="4">The sequence shown here is derived from an EMBL/GenBank/DDBJ whole genome shotgun (WGS) entry which is preliminary data.</text>
</comment>
<dbReference type="PANTHER" id="PTHR38439">
    <property type="entry name" value="AURACYANIN-B"/>
    <property type="match status" value="1"/>
</dbReference>
<dbReference type="Proteomes" id="UP001595887">
    <property type="component" value="Unassembled WGS sequence"/>
</dbReference>
<evidence type="ECO:0000256" key="2">
    <source>
        <dbReference type="ARBA" id="ARBA00023008"/>
    </source>
</evidence>
<keyword evidence="5" id="KW-1185">Reference proteome</keyword>
<evidence type="ECO:0000313" key="4">
    <source>
        <dbReference type="EMBL" id="MFC4291029.1"/>
    </source>
</evidence>
<gene>
    <name evidence="4" type="ORF">ACFOWX_01225</name>
</gene>
<feature type="domain" description="EfeO-type cupredoxin-like" evidence="3">
    <location>
        <begin position="6"/>
        <end position="117"/>
    </location>
</feature>
<dbReference type="InterPro" id="IPR008972">
    <property type="entry name" value="Cupredoxin"/>
</dbReference>
<proteinExistence type="predicted"/>
<sequence length="133" mass="14063">MIAIAAAVCLGLTMTAKPVATSARTQEATGKVEISLKNFKFTPADITLTAGKTVTLIFINEGTGGHNFIAKEFFASAQMDTETRTKLGKKGVVELNKGARMEITLTPKVGSYKVKCGHFLHAGLGMTGSISVR</sequence>
<name>A0ABV8RDN4_9SPHN</name>
<keyword evidence="1" id="KW-0479">Metal-binding</keyword>
<dbReference type="InterPro" id="IPR050845">
    <property type="entry name" value="Cu-binding_ET"/>
</dbReference>
<organism evidence="4 5">
    <name type="scientific">Sphingorhabdus arenilitoris</name>
    <dbReference type="NCBI Taxonomy" id="1490041"/>
    <lineage>
        <taxon>Bacteria</taxon>
        <taxon>Pseudomonadati</taxon>
        <taxon>Pseudomonadota</taxon>
        <taxon>Alphaproteobacteria</taxon>
        <taxon>Sphingomonadales</taxon>
        <taxon>Sphingomonadaceae</taxon>
        <taxon>Sphingorhabdus</taxon>
    </lineage>
</organism>
<keyword evidence="2" id="KW-0186">Copper</keyword>
<dbReference type="CDD" id="cd00920">
    <property type="entry name" value="Cupredoxin"/>
    <property type="match status" value="1"/>
</dbReference>
<dbReference type="Gene3D" id="2.60.40.420">
    <property type="entry name" value="Cupredoxins - blue copper proteins"/>
    <property type="match status" value="1"/>
</dbReference>
<dbReference type="EMBL" id="JBHSDH010000006">
    <property type="protein sequence ID" value="MFC4291029.1"/>
    <property type="molecule type" value="Genomic_DNA"/>
</dbReference>